<dbReference type="InterPro" id="IPR000515">
    <property type="entry name" value="MetI-like"/>
</dbReference>
<keyword evidence="10" id="KW-1185">Reference proteome</keyword>
<keyword evidence="3" id="KW-1003">Cell membrane</keyword>
<accession>A0A7G7ME94</accession>
<evidence type="ECO:0000256" key="1">
    <source>
        <dbReference type="ARBA" id="ARBA00004651"/>
    </source>
</evidence>
<feature type="domain" description="ABC transmembrane type-1" evidence="8">
    <location>
        <begin position="87"/>
        <end position="298"/>
    </location>
</feature>
<dbReference type="Proteomes" id="UP000515728">
    <property type="component" value="Chromosome"/>
</dbReference>
<keyword evidence="5 7" id="KW-1133">Transmembrane helix</keyword>
<dbReference type="EMBL" id="CP060131">
    <property type="protein sequence ID" value="QNG51105.1"/>
    <property type="molecule type" value="Genomic_DNA"/>
</dbReference>
<evidence type="ECO:0000256" key="4">
    <source>
        <dbReference type="ARBA" id="ARBA00022692"/>
    </source>
</evidence>
<feature type="transmembrane region" description="Helical" evidence="7">
    <location>
        <begin position="218"/>
        <end position="240"/>
    </location>
</feature>
<dbReference type="AlphaFoldDB" id="A0A7G7ME94"/>
<dbReference type="Pfam" id="PF00528">
    <property type="entry name" value="BPD_transp_1"/>
    <property type="match status" value="1"/>
</dbReference>
<feature type="transmembrane region" description="Helical" evidence="7">
    <location>
        <begin position="124"/>
        <end position="144"/>
    </location>
</feature>
<proteinExistence type="inferred from homology"/>
<evidence type="ECO:0000313" key="9">
    <source>
        <dbReference type="EMBL" id="QNG51105.1"/>
    </source>
</evidence>
<evidence type="ECO:0000256" key="2">
    <source>
        <dbReference type="ARBA" id="ARBA00022448"/>
    </source>
</evidence>
<feature type="transmembrane region" description="Helical" evidence="7">
    <location>
        <begin position="173"/>
        <end position="197"/>
    </location>
</feature>
<keyword evidence="4 7" id="KW-0812">Transmembrane</keyword>
<dbReference type="SUPFAM" id="SSF161098">
    <property type="entry name" value="MetI-like"/>
    <property type="match status" value="1"/>
</dbReference>
<sequence length="308" mass="33224">MTAVADAPAAATTQRRPRASGVRPARTLWLFAAPALAVYTYFFAAPALQTVLYSVTDWDGYSAEFSWVGLDNYVGLTTADDQFRNAALNSLQFTFVVAIAQTLLSLGLAVLLTRTTRASTVLRAVFFFPAILSSVAVAFVWKFVFDPELGPLDPALSAIGLGGSGYLAEPGTAILWLAVVQVWAHAGQLMVVFIAGLQQIPEMYYEAAKVDGASRWQRFRYITLPLVAPTALIVVAYTTVQSFKAFDLVLGLAGNPPNPPLDILATRIYAGFADSRFGYAAAESVLFLVLIALVTWLQRRAISRGADA</sequence>
<dbReference type="CDD" id="cd06261">
    <property type="entry name" value="TM_PBP2"/>
    <property type="match status" value="1"/>
</dbReference>
<evidence type="ECO:0000256" key="5">
    <source>
        <dbReference type="ARBA" id="ARBA00022989"/>
    </source>
</evidence>
<evidence type="ECO:0000259" key="8">
    <source>
        <dbReference type="PROSITE" id="PS50928"/>
    </source>
</evidence>
<dbReference type="KEGG" id="ppel:H6H00_23485"/>
<keyword evidence="2 7" id="KW-0813">Transport</keyword>
<name>A0A7G7ME94_9PSEU</name>
<feature type="transmembrane region" description="Helical" evidence="7">
    <location>
        <begin position="28"/>
        <end position="48"/>
    </location>
</feature>
<dbReference type="InterPro" id="IPR051393">
    <property type="entry name" value="ABC_transporter_permease"/>
</dbReference>
<evidence type="ECO:0000256" key="7">
    <source>
        <dbReference type="RuleBase" id="RU363032"/>
    </source>
</evidence>
<dbReference type="PANTHER" id="PTHR30193:SF37">
    <property type="entry name" value="INNER MEMBRANE ABC TRANSPORTER PERMEASE PROTEIN YCJO"/>
    <property type="match status" value="1"/>
</dbReference>
<dbReference type="InterPro" id="IPR035906">
    <property type="entry name" value="MetI-like_sf"/>
</dbReference>
<evidence type="ECO:0000256" key="3">
    <source>
        <dbReference type="ARBA" id="ARBA00022475"/>
    </source>
</evidence>
<comment type="similarity">
    <text evidence="7">Belongs to the binding-protein-dependent transport system permease family.</text>
</comment>
<evidence type="ECO:0000313" key="10">
    <source>
        <dbReference type="Proteomes" id="UP000515728"/>
    </source>
</evidence>
<evidence type="ECO:0000256" key="6">
    <source>
        <dbReference type="ARBA" id="ARBA00023136"/>
    </source>
</evidence>
<dbReference type="PANTHER" id="PTHR30193">
    <property type="entry name" value="ABC TRANSPORTER PERMEASE PROTEIN"/>
    <property type="match status" value="1"/>
</dbReference>
<comment type="subcellular location">
    <subcellularLocation>
        <location evidence="1 7">Cell membrane</location>
        <topology evidence="1 7">Multi-pass membrane protein</topology>
    </subcellularLocation>
</comment>
<dbReference type="RefSeq" id="WP_185717864.1">
    <property type="nucleotide sequence ID" value="NZ_BAAAWI010000001.1"/>
</dbReference>
<organism evidence="9 10">
    <name type="scientific">Pseudonocardia petroleophila</name>
    <dbReference type="NCBI Taxonomy" id="37331"/>
    <lineage>
        <taxon>Bacteria</taxon>
        <taxon>Bacillati</taxon>
        <taxon>Actinomycetota</taxon>
        <taxon>Actinomycetes</taxon>
        <taxon>Pseudonocardiales</taxon>
        <taxon>Pseudonocardiaceae</taxon>
        <taxon>Pseudonocardia</taxon>
    </lineage>
</organism>
<dbReference type="Gene3D" id="1.10.3720.10">
    <property type="entry name" value="MetI-like"/>
    <property type="match status" value="1"/>
</dbReference>
<dbReference type="PROSITE" id="PS50928">
    <property type="entry name" value="ABC_TM1"/>
    <property type="match status" value="1"/>
</dbReference>
<reference evidence="9 10" key="1">
    <citation type="submission" date="2020-08" db="EMBL/GenBank/DDBJ databases">
        <authorList>
            <person name="Mo P."/>
        </authorList>
    </citation>
    <scope>NUCLEOTIDE SEQUENCE [LARGE SCALE GENOMIC DNA]</scope>
    <source>
        <strain evidence="9 10">CGMCC 4.1532</strain>
    </source>
</reference>
<feature type="transmembrane region" description="Helical" evidence="7">
    <location>
        <begin position="277"/>
        <end position="297"/>
    </location>
</feature>
<keyword evidence="6 7" id="KW-0472">Membrane</keyword>
<dbReference type="GO" id="GO:0055085">
    <property type="term" value="P:transmembrane transport"/>
    <property type="evidence" value="ECO:0007669"/>
    <property type="project" value="InterPro"/>
</dbReference>
<dbReference type="GO" id="GO:0005886">
    <property type="term" value="C:plasma membrane"/>
    <property type="evidence" value="ECO:0007669"/>
    <property type="project" value="UniProtKB-SubCell"/>
</dbReference>
<protein>
    <submittedName>
        <fullName evidence="9">Sugar ABC transporter permease</fullName>
    </submittedName>
</protein>
<gene>
    <name evidence="9" type="ORF">H6H00_23485</name>
</gene>
<feature type="transmembrane region" description="Helical" evidence="7">
    <location>
        <begin position="91"/>
        <end position="112"/>
    </location>
</feature>